<dbReference type="EMBL" id="JACSCY010000009">
    <property type="protein sequence ID" value="MBC6611810.1"/>
    <property type="molecule type" value="Genomic_DNA"/>
</dbReference>
<keyword evidence="2" id="KW-1185">Reference proteome</keyword>
<organism evidence="1 2">
    <name type="scientific">Hymenobacter citatus</name>
    <dbReference type="NCBI Taxonomy" id="2763506"/>
    <lineage>
        <taxon>Bacteria</taxon>
        <taxon>Pseudomonadati</taxon>
        <taxon>Bacteroidota</taxon>
        <taxon>Cytophagia</taxon>
        <taxon>Cytophagales</taxon>
        <taxon>Hymenobacteraceae</taxon>
        <taxon>Hymenobacter</taxon>
    </lineage>
</organism>
<proteinExistence type="predicted"/>
<evidence type="ECO:0000313" key="2">
    <source>
        <dbReference type="Proteomes" id="UP000622017"/>
    </source>
</evidence>
<accession>A0ABR7ML50</accession>
<reference evidence="1 2" key="1">
    <citation type="submission" date="2020-08" db="EMBL/GenBank/DDBJ databases">
        <title>Hymenobacter sp.</title>
        <authorList>
            <person name="Kim M.K."/>
        </authorList>
    </citation>
    <scope>NUCLEOTIDE SEQUENCE [LARGE SCALE GENOMIC DNA]</scope>
    <source>
        <strain evidence="1 2">BT507</strain>
    </source>
</reference>
<dbReference type="Proteomes" id="UP000622017">
    <property type="component" value="Unassembled WGS sequence"/>
</dbReference>
<name>A0ABR7ML50_9BACT</name>
<comment type="caution">
    <text evidence="1">The sequence shown here is derived from an EMBL/GenBank/DDBJ whole genome shotgun (WGS) entry which is preliminary data.</text>
</comment>
<protein>
    <submittedName>
        <fullName evidence="1">Uncharacterized protein</fullName>
    </submittedName>
</protein>
<evidence type="ECO:0000313" key="1">
    <source>
        <dbReference type="EMBL" id="MBC6611810.1"/>
    </source>
</evidence>
<sequence length="163" mass="19916">MIKKLTEHELSSIKRNLPQIKKQLYKDRELYHGICISIFEKWLSKDECEKIYKTNPTILAAWRSRLENVVTEFYKLTTIYLWRHKNNYRIVFYKPNDSKHLYKRCNIRNQIWSTGHSYDLLLPEYSAVYSEEFDWTNIIWYNDFEKIQPLLELVRKSGLYILP</sequence>
<dbReference type="RefSeq" id="WP_187320080.1">
    <property type="nucleotide sequence ID" value="NZ_JACSCY010000009.1"/>
</dbReference>
<gene>
    <name evidence="1" type="ORF">H8B15_12820</name>
</gene>